<evidence type="ECO:0000313" key="3">
    <source>
        <dbReference type="Proteomes" id="UP000218427"/>
    </source>
</evidence>
<dbReference type="Pfam" id="PF13417">
    <property type="entry name" value="GST_N_3"/>
    <property type="match status" value="1"/>
</dbReference>
<protein>
    <submittedName>
        <fullName evidence="2">Glutathione S-transferase family protein</fullName>
    </submittedName>
</protein>
<dbReference type="PANTHER" id="PTHR42673:SF4">
    <property type="entry name" value="MALEYLACETOACETATE ISOMERASE"/>
    <property type="match status" value="1"/>
</dbReference>
<dbReference type="InterPro" id="IPR004045">
    <property type="entry name" value="Glutathione_S-Trfase_N"/>
</dbReference>
<name>A0ABX4HZY4_9GAMM</name>
<sequence>MQLYLTNSSPYARSARIGLREHNLLAQVRETVSHPFSNEADFLNANPLGKVPCLVTDAGHSIMDSEVICAYLDSELGNGQLGSAVEKSWELKTFSSVCSGLIDTLVLLRIEKSREHDGLRSEFWWQRYQDAIQRTLDYLAQHSGLLPGELSLAHINLAVALGYLDFRHAEIDWRSSHRQLAEIAAGLEQRPAFRETVLRD</sequence>
<dbReference type="PANTHER" id="PTHR42673">
    <property type="entry name" value="MALEYLACETOACETATE ISOMERASE"/>
    <property type="match status" value="1"/>
</dbReference>
<feature type="domain" description="GST N-terminal" evidence="1">
    <location>
        <begin position="1"/>
        <end position="80"/>
    </location>
</feature>
<dbReference type="RefSeq" id="WP_067082721.1">
    <property type="nucleotide sequence ID" value="NZ_LRFG02000002.1"/>
</dbReference>
<dbReference type="SUPFAM" id="SSF47616">
    <property type="entry name" value="GST C-terminal domain-like"/>
    <property type="match status" value="1"/>
</dbReference>
<evidence type="ECO:0000259" key="1">
    <source>
        <dbReference type="PROSITE" id="PS50404"/>
    </source>
</evidence>
<gene>
    <name evidence="2" type="ORF">AWR36_006355</name>
</gene>
<reference evidence="2" key="1">
    <citation type="submission" date="2017-08" db="EMBL/GenBank/DDBJ databases">
        <title>Microbulbifer marisrubri sp. nov., a halophilic alphaproteobacterium isolated from marine sediment of the Yellow Sea, China.</title>
        <authorList>
            <person name="Zhang G."/>
            <person name="Xiong Q."/>
        </authorList>
    </citation>
    <scope>NUCLEOTIDE SEQUENCE [LARGE SCALE GENOMIC DNA]</scope>
    <source>
        <strain evidence="2">WRN-8</strain>
    </source>
</reference>
<dbReference type="Gene3D" id="1.20.1050.10">
    <property type="match status" value="1"/>
</dbReference>
<dbReference type="EMBL" id="LRFG02000002">
    <property type="protein sequence ID" value="PCO05636.1"/>
    <property type="molecule type" value="Genomic_DNA"/>
</dbReference>
<dbReference type="InterPro" id="IPR036249">
    <property type="entry name" value="Thioredoxin-like_sf"/>
</dbReference>
<comment type="caution">
    <text evidence="2">The sequence shown here is derived from an EMBL/GenBank/DDBJ whole genome shotgun (WGS) entry which is preliminary data.</text>
</comment>
<dbReference type="Pfam" id="PF13410">
    <property type="entry name" value="GST_C_2"/>
    <property type="match status" value="1"/>
</dbReference>
<proteinExistence type="predicted"/>
<evidence type="ECO:0000313" key="2">
    <source>
        <dbReference type="EMBL" id="PCO05636.1"/>
    </source>
</evidence>
<dbReference type="CDD" id="cd03205">
    <property type="entry name" value="GST_C_6"/>
    <property type="match status" value="1"/>
</dbReference>
<dbReference type="Gene3D" id="3.40.30.10">
    <property type="entry name" value="Glutaredoxin"/>
    <property type="match status" value="1"/>
</dbReference>
<accession>A0ABX4HZY4</accession>
<dbReference type="InterPro" id="IPR036282">
    <property type="entry name" value="Glutathione-S-Trfase_C_sf"/>
</dbReference>
<organism evidence="2 3">
    <name type="scientific">Microbulbifer flavimaris</name>
    <dbReference type="NCBI Taxonomy" id="1781068"/>
    <lineage>
        <taxon>Bacteria</taxon>
        <taxon>Pseudomonadati</taxon>
        <taxon>Pseudomonadota</taxon>
        <taxon>Gammaproteobacteria</taxon>
        <taxon>Cellvibrionales</taxon>
        <taxon>Microbulbiferaceae</taxon>
        <taxon>Microbulbifer</taxon>
    </lineage>
</organism>
<dbReference type="Proteomes" id="UP000218427">
    <property type="component" value="Unassembled WGS sequence"/>
</dbReference>
<keyword evidence="3" id="KW-1185">Reference proteome</keyword>
<dbReference type="SUPFAM" id="SSF52833">
    <property type="entry name" value="Thioredoxin-like"/>
    <property type="match status" value="1"/>
</dbReference>
<dbReference type="PROSITE" id="PS50404">
    <property type="entry name" value="GST_NTER"/>
    <property type="match status" value="1"/>
</dbReference>